<dbReference type="GO" id="GO:0004341">
    <property type="term" value="F:gluconolactonase activity"/>
    <property type="evidence" value="ECO:0007669"/>
    <property type="project" value="TreeGrafter"/>
</dbReference>
<dbReference type="Proteomes" id="UP000045706">
    <property type="component" value="Unassembled WGS sequence"/>
</dbReference>
<feature type="binding site" evidence="3">
    <location>
        <position position="112"/>
    </location>
    <ligand>
        <name>substrate</name>
    </ligand>
</feature>
<feature type="binding site" evidence="3">
    <location>
        <position position="212"/>
    </location>
    <ligand>
        <name>a divalent metal cation</name>
        <dbReference type="ChEBI" id="CHEBI:60240"/>
    </ligand>
</feature>
<keyword evidence="3" id="KW-0479">Metal-binding</keyword>
<feature type="binding site" evidence="3">
    <location>
        <position position="22"/>
    </location>
    <ligand>
        <name>a divalent metal cation</name>
        <dbReference type="ChEBI" id="CHEBI:60240"/>
    </ligand>
</feature>
<dbReference type="Pfam" id="PF08450">
    <property type="entry name" value="SGL"/>
    <property type="match status" value="1"/>
</dbReference>
<feature type="active site" description="Proton donor/acceptor" evidence="2">
    <location>
        <position position="212"/>
    </location>
</feature>
<evidence type="ECO:0000259" key="4">
    <source>
        <dbReference type="Pfam" id="PF08450"/>
    </source>
</evidence>
<evidence type="ECO:0000256" key="1">
    <source>
        <dbReference type="ARBA" id="ARBA00008853"/>
    </source>
</evidence>
<dbReference type="InterPro" id="IPR005511">
    <property type="entry name" value="SMP-30"/>
</dbReference>
<comment type="similarity">
    <text evidence="1">Belongs to the SMP-30/CGR1 family.</text>
</comment>
<keyword evidence="3" id="KW-0862">Zinc</keyword>
<dbReference type="PANTHER" id="PTHR10907">
    <property type="entry name" value="REGUCALCIN"/>
    <property type="match status" value="1"/>
</dbReference>
<organism evidence="5 6">
    <name type="scientific">Verticillium longisporum</name>
    <name type="common">Verticillium dahliae var. longisporum</name>
    <dbReference type="NCBI Taxonomy" id="100787"/>
    <lineage>
        <taxon>Eukaryota</taxon>
        <taxon>Fungi</taxon>
        <taxon>Dikarya</taxon>
        <taxon>Ascomycota</taxon>
        <taxon>Pezizomycotina</taxon>
        <taxon>Sordariomycetes</taxon>
        <taxon>Hypocreomycetidae</taxon>
        <taxon>Glomerellales</taxon>
        <taxon>Plectosphaerellaceae</taxon>
        <taxon>Verticillium</taxon>
    </lineage>
</organism>
<gene>
    <name evidence="5" type="ORF">BN1723_011030</name>
</gene>
<dbReference type="PRINTS" id="PR01790">
    <property type="entry name" value="SMP30FAMILY"/>
</dbReference>
<evidence type="ECO:0000313" key="6">
    <source>
        <dbReference type="Proteomes" id="UP000045706"/>
    </source>
</evidence>
<dbReference type="InterPro" id="IPR013658">
    <property type="entry name" value="SGL"/>
</dbReference>
<reference evidence="6" key="1">
    <citation type="submission" date="2015-05" db="EMBL/GenBank/DDBJ databases">
        <authorList>
            <person name="Fogelqvist Johan"/>
        </authorList>
    </citation>
    <scope>NUCLEOTIDE SEQUENCE [LARGE SCALE GENOMIC DNA]</scope>
</reference>
<protein>
    <recommendedName>
        <fullName evidence="4">SMP-30/Gluconolactonase/LRE-like region domain-containing protein</fullName>
    </recommendedName>
</protein>
<evidence type="ECO:0000256" key="3">
    <source>
        <dbReference type="PIRSR" id="PIRSR605511-2"/>
    </source>
</evidence>
<dbReference type="EMBL" id="CVQI01007113">
    <property type="protein sequence ID" value="CRK16546.1"/>
    <property type="molecule type" value="Genomic_DNA"/>
</dbReference>
<feature type="binding site" evidence="3">
    <location>
        <position position="114"/>
    </location>
    <ligand>
        <name>substrate</name>
    </ligand>
</feature>
<dbReference type="SUPFAM" id="SSF63829">
    <property type="entry name" value="Calcium-dependent phosphotriesterase"/>
    <property type="match status" value="1"/>
</dbReference>
<dbReference type="Gene3D" id="2.120.10.30">
    <property type="entry name" value="TolB, C-terminal domain"/>
    <property type="match status" value="1"/>
</dbReference>
<feature type="domain" description="SMP-30/Gluconolactonase/LRE-like region" evidence="4">
    <location>
        <begin position="20"/>
        <end position="267"/>
    </location>
</feature>
<accession>A0A0G4L3I2</accession>
<dbReference type="AlphaFoldDB" id="A0A0G4L3I2"/>
<dbReference type="GO" id="GO:0005509">
    <property type="term" value="F:calcium ion binding"/>
    <property type="evidence" value="ECO:0007669"/>
    <property type="project" value="TreeGrafter"/>
</dbReference>
<comment type="cofactor">
    <cofactor evidence="3">
        <name>Zn(2+)</name>
        <dbReference type="ChEBI" id="CHEBI:29105"/>
    </cofactor>
    <text evidence="3">Binds 1 divalent metal cation per subunit.</text>
</comment>
<sequence>MASFQEWTVKEPYLHLHSGLGEGPYYEKQTNTLRWVDIKQKKLHSIDIDIGSDSLKTLQLDVAVTVTADIKGVDPKDKILVGLKYGLAVLDRASGKYEYIDRLRIANPERIRTNDGAIDPNGRFWVGSMTDFGFGDFQPEGALHRFDGKEKQEVVIEGLTIPNSIGWSPDTKTMYYTHSTEGTVYAWDYDVADGSYTNHRVFYQHPTPGHPDGFRVDTDGNLWHAVYGEGRVLKISPEGKVVGEIKLPTPNITCTQFVGTELYCTSASMDEGDEGTEEQRKYGGALFKVDVGARGLDFYEFKL</sequence>
<feature type="binding site" evidence="3">
    <location>
        <position position="163"/>
    </location>
    <ligand>
        <name>a divalent metal cation</name>
        <dbReference type="ChEBI" id="CHEBI:60240"/>
    </ligand>
</feature>
<evidence type="ECO:0000313" key="5">
    <source>
        <dbReference type="EMBL" id="CRK16546.1"/>
    </source>
</evidence>
<name>A0A0G4L3I2_VERLO</name>
<dbReference type="InterPro" id="IPR011042">
    <property type="entry name" value="6-blade_b-propeller_TolB-like"/>
</dbReference>
<dbReference type="PANTHER" id="PTHR10907:SF47">
    <property type="entry name" value="REGUCALCIN"/>
    <property type="match status" value="1"/>
</dbReference>
<evidence type="ECO:0000256" key="2">
    <source>
        <dbReference type="PIRSR" id="PIRSR605511-1"/>
    </source>
</evidence>
<proteinExistence type="inferred from homology"/>